<accession>A0ABQ6G3K2</accession>
<dbReference type="PROSITE" id="PS50005">
    <property type="entry name" value="TPR"/>
    <property type="match status" value="1"/>
</dbReference>
<protein>
    <recommendedName>
        <fullName evidence="7">Tetratricopeptide repeat protein</fullName>
    </recommendedName>
</protein>
<dbReference type="InterPro" id="IPR050498">
    <property type="entry name" value="Ycf3"/>
</dbReference>
<dbReference type="PANTHER" id="PTHR44858">
    <property type="entry name" value="TETRATRICOPEPTIDE REPEAT PROTEIN 6"/>
    <property type="match status" value="1"/>
</dbReference>
<organism evidence="5 6">
    <name type="scientific">Dictyobacter halimunensis</name>
    <dbReference type="NCBI Taxonomy" id="3026934"/>
    <lineage>
        <taxon>Bacteria</taxon>
        <taxon>Bacillati</taxon>
        <taxon>Chloroflexota</taxon>
        <taxon>Ktedonobacteria</taxon>
        <taxon>Ktedonobacterales</taxon>
        <taxon>Dictyobacteraceae</taxon>
        <taxon>Dictyobacter</taxon>
    </lineage>
</organism>
<keyword evidence="4" id="KW-0812">Transmembrane</keyword>
<keyword evidence="2 3" id="KW-0802">TPR repeat</keyword>
<dbReference type="Gene3D" id="1.25.40.10">
    <property type="entry name" value="Tetratricopeptide repeat domain"/>
    <property type="match status" value="4"/>
</dbReference>
<reference evidence="5 6" key="1">
    <citation type="submission" date="2023-02" db="EMBL/GenBank/DDBJ databases">
        <title>Dictyobacter halimunensis sp. nov., a new member of the class Ktedonobacteria from forest soil in a geothermal area.</title>
        <authorList>
            <person name="Rachmania M.K."/>
            <person name="Ningsih F."/>
            <person name="Sakai Y."/>
            <person name="Yabe S."/>
            <person name="Yokota A."/>
            <person name="Sjamsuridzal W."/>
        </authorList>
    </citation>
    <scope>NUCLEOTIDE SEQUENCE [LARGE SCALE GENOMIC DNA]</scope>
    <source>
        <strain evidence="5 6">S3.2.2.5</strain>
    </source>
</reference>
<keyword evidence="6" id="KW-1185">Reference proteome</keyword>
<proteinExistence type="predicted"/>
<evidence type="ECO:0000256" key="3">
    <source>
        <dbReference type="PROSITE-ProRule" id="PRU00339"/>
    </source>
</evidence>
<evidence type="ECO:0000313" key="5">
    <source>
        <dbReference type="EMBL" id="GLV60595.1"/>
    </source>
</evidence>
<feature type="transmembrane region" description="Helical" evidence="4">
    <location>
        <begin position="12"/>
        <end position="32"/>
    </location>
</feature>
<dbReference type="SMART" id="SM00028">
    <property type="entry name" value="TPR"/>
    <property type="match status" value="6"/>
</dbReference>
<comment type="caution">
    <text evidence="5">The sequence shown here is derived from an EMBL/GenBank/DDBJ whole genome shotgun (WGS) entry which is preliminary data.</text>
</comment>
<sequence length="354" mass="41047">MSMDVLDLFNLVGNIIFVVAVLIASIEGLGYALMRYWKKYRWAANYYSALLALWPFSAMLYVNRSWARLCLLEFDQALDDCARAIKHNDQVAMAYNNRAAAYMGLYRFKDAYWAAQRAIQLDDKLWAAYYNRGCALHGLKDYEAAIKDLDVCIEQRPGLTDQYFCRATCYLRLQQYERAIEDYTSSIDLMAHAWNAYHNRAYAYMALNDIERGYADICKSCELHPAELIHHLLKTWCELCLDPRLTPEQVEDFAALSVLETTQPSRRHSYQGMLAWMRGEYEQALAQFELGIESDPFTNEANYFWSGMALAALGRYDEAKKAIDYALRRSMSPFFLKALALLQEEHSTFVEQYL</sequence>
<gene>
    <name evidence="5" type="ORF">KDH_74140</name>
</gene>
<dbReference type="SUPFAM" id="SSF48452">
    <property type="entry name" value="TPR-like"/>
    <property type="match status" value="2"/>
</dbReference>
<dbReference type="EMBL" id="BSRI01000002">
    <property type="protein sequence ID" value="GLV60595.1"/>
    <property type="molecule type" value="Genomic_DNA"/>
</dbReference>
<dbReference type="InterPro" id="IPR019734">
    <property type="entry name" value="TPR_rpt"/>
</dbReference>
<keyword evidence="4" id="KW-0472">Membrane</keyword>
<evidence type="ECO:0000256" key="1">
    <source>
        <dbReference type="ARBA" id="ARBA00022737"/>
    </source>
</evidence>
<name>A0ABQ6G3K2_9CHLR</name>
<evidence type="ECO:0000256" key="4">
    <source>
        <dbReference type="SAM" id="Phobius"/>
    </source>
</evidence>
<evidence type="ECO:0008006" key="7">
    <source>
        <dbReference type="Google" id="ProtNLM"/>
    </source>
</evidence>
<evidence type="ECO:0000256" key="2">
    <source>
        <dbReference type="ARBA" id="ARBA00022803"/>
    </source>
</evidence>
<dbReference type="PANTHER" id="PTHR44858:SF1">
    <property type="entry name" value="UDP-N-ACETYLGLUCOSAMINE--PEPTIDE N-ACETYLGLUCOSAMINYLTRANSFERASE SPINDLY-RELATED"/>
    <property type="match status" value="1"/>
</dbReference>
<dbReference type="Pfam" id="PF13181">
    <property type="entry name" value="TPR_8"/>
    <property type="match status" value="3"/>
</dbReference>
<dbReference type="InterPro" id="IPR011990">
    <property type="entry name" value="TPR-like_helical_dom_sf"/>
</dbReference>
<dbReference type="Proteomes" id="UP001344906">
    <property type="component" value="Unassembled WGS sequence"/>
</dbReference>
<keyword evidence="4" id="KW-1133">Transmembrane helix</keyword>
<keyword evidence="1" id="KW-0677">Repeat</keyword>
<feature type="repeat" description="TPR" evidence="3">
    <location>
        <begin position="160"/>
        <end position="193"/>
    </location>
</feature>
<feature type="transmembrane region" description="Helical" evidence="4">
    <location>
        <begin position="44"/>
        <end position="62"/>
    </location>
</feature>
<evidence type="ECO:0000313" key="6">
    <source>
        <dbReference type="Proteomes" id="UP001344906"/>
    </source>
</evidence>